<keyword evidence="3" id="KW-0804">Transcription</keyword>
<dbReference type="InterPro" id="IPR050959">
    <property type="entry name" value="MarA-like"/>
</dbReference>
<dbReference type="SUPFAM" id="SSF55136">
    <property type="entry name" value="Probable bacterial effector-binding domain"/>
    <property type="match status" value="1"/>
</dbReference>
<keyword evidence="2" id="KW-0238">DNA-binding</keyword>
<dbReference type="InterPro" id="IPR018062">
    <property type="entry name" value="HTH_AraC-typ_CS"/>
</dbReference>
<reference evidence="5 6" key="1">
    <citation type="submission" date="2010-08" db="EMBL/GenBank/DDBJ databases">
        <title>Complete sequence of Clostridium cellulovorans 743B.</title>
        <authorList>
            <consortium name="US DOE Joint Genome Institute"/>
            <person name="Lucas S."/>
            <person name="Copeland A."/>
            <person name="Lapidus A."/>
            <person name="Cheng J.-F."/>
            <person name="Bruce D."/>
            <person name="Goodwin L."/>
            <person name="Pitluck S."/>
            <person name="Chertkov O."/>
            <person name="Detter J.C."/>
            <person name="Han C."/>
            <person name="Tapia R."/>
            <person name="Land M."/>
            <person name="Hauser L."/>
            <person name="Chang Y.-J."/>
            <person name="Jeffries C."/>
            <person name="Kyrpides N."/>
            <person name="Ivanova N."/>
            <person name="Mikhailova N."/>
            <person name="Hemme C.L."/>
            <person name="Woyke T."/>
        </authorList>
    </citation>
    <scope>NUCLEOTIDE SEQUENCE [LARGE SCALE GENOMIC DNA]</scope>
    <source>
        <strain evidence="6">ATCC 35296 / DSM 3052 / OCM 3 / 743B</strain>
    </source>
</reference>
<dbReference type="AlphaFoldDB" id="D9SUZ9"/>
<sequence length="292" mass="33622">MDWINSMQNAINYMEDNILEEINYDKIAQCAYSSTYHFQRMFSMLTGFTVGEYIRNRRLTLAAQELSFSKERITDIAIKYGYGTSEAFTKAFQRFHGITPTAARESGVKLKSFNSLSIQVTLKGDKEMNYKIIEKEPFKIFGKDFKTNIIGGRCFSEIPEFYAKCISDGTSAKIIRNAGKPENGILDVGVLFNHNPQDGSMRYMIGCDVTDTNTNILTEFRILEIPSLTWAIFEVENNSDEDIHEMWRRIGSEWFPASSYEHADAPEMERYYGNNDTGCRCEIWIPVIKKTY</sequence>
<dbReference type="PROSITE" id="PS00041">
    <property type="entry name" value="HTH_ARAC_FAMILY_1"/>
    <property type="match status" value="1"/>
</dbReference>
<organism evidence="5 6">
    <name type="scientific">Clostridium cellulovorans (strain ATCC 35296 / DSM 3052 / OCM 3 / 743B)</name>
    <dbReference type="NCBI Taxonomy" id="573061"/>
    <lineage>
        <taxon>Bacteria</taxon>
        <taxon>Bacillati</taxon>
        <taxon>Bacillota</taxon>
        <taxon>Clostridia</taxon>
        <taxon>Eubacteriales</taxon>
        <taxon>Clostridiaceae</taxon>
        <taxon>Clostridium</taxon>
    </lineage>
</organism>
<feature type="domain" description="HTH araC/xylS-type" evidence="4">
    <location>
        <begin position="8"/>
        <end position="106"/>
    </location>
</feature>
<evidence type="ECO:0000256" key="3">
    <source>
        <dbReference type="ARBA" id="ARBA00023163"/>
    </source>
</evidence>
<dbReference type="InterPro" id="IPR029442">
    <property type="entry name" value="GyrI-like"/>
</dbReference>
<name>D9SUZ9_CLOC7</name>
<dbReference type="Pfam" id="PF06445">
    <property type="entry name" value="GyrI-like"/>
    <property type="match status" value="1"/>
</dbReference>
<evidence type="ECO:0000259" key="4">
    <source>
        <dbReference type="PROSITE" id="PS01124"/>
    </source>
</evidence>
<gene>
    <name evidence="5" type="ordered locus">Clocel_3292</name>
</gene>
<dbReference type="InterPro" id="IPR018060">
    <property type="entry name" value="HTH_AraC"/>
</dbReference>
<dbReference type="KEGG" id="ccb:Clocel_3292"/>
<evidence type="ECO:0000256" key="2">
    <source>
        <dbReference type="ARBA" id="ARBA00023125"/>
    </source>
</evidence>
<dbReference type="InterPro" id="IPR011256">
    <property type="entry name" value="Reg_factor_effector_dom_sf"/>
</dbReference>
<accession>D9SUZ9</accession>
<dbReference type="SMART" id="SM00871">
    <property type="entry name" value="AraC_E_bind"/>
    <property type="match status" value="1"/>
</dbReference>
<protein>
    <submittedName>
        <fullName evidence="5">Transcriptional regulator, AraC family</fullName>
    </submittedName>
</protein>
<dbReference type="RefSeq" id="WP_010073366.1">
    <property type="nucleotide sequence ID" value="NC_014393.1"/>
</dbReference>
<dbReference type="HOGENOM" id="CLU_000445_81_1_9"/>
<dbReference type="InterPro" id="IPR020449">
    <property type="entry name" value="Tscrpt_reg_AraC-type_HTH"/>
</dbReference>
<keyword evidence="6" id="KW-1185">Reference proteome</keyword>
<dbReference type="PRINTS" id="PR00032">
    <property type="entry name" value="HTHARAC"/>
</dbReference>
<evidence type="ECO:0000313" key="6">
    <source>
        <dbReference type="Proteomes" id="UP000002730"/>
    </source>
</evidence>
<dbReference type="eggNOG" id="COG3708">
    <property type="taxonomic scope" value="Bacteria"/>
</dbReference>
<dbReference type="Pfam" id="PF12833">
    <property type="entry name" value="HTH_18"/>
    <property type="match status" value="1"/>
</dbReference>
<dbReference type="InterPro" id="IPR009057">
    <property type="entry name" value="Homeodomain-like_sf"/>
</dbReference>
<evidence type="ECO:0000256" key="1">
    <source>
        <dbReference type="ARBA" id="ARBA00023015"/>
    </source>
</evidence>
<dbReference type="SUPFAM" id="SSF46689">
    <property type="entry name" value="Homeodomain-like"/>
    <property type="match status" value="2"/>
</dbReference>
<dbReference type="eggNOG" id="COG2207">
    <property type="taxonomic scope" value="Bacteria"/>
</dbReference>
<keyword evidence="1" id="KW-0805">Transcription regulation</keyword>
<dbReference type="InterPro" id="IPR010499">
    <property type="entry name" value="AraC_E-bd"/>
</dbReference>
<dbReference type="PROSITE" id="PS01124">
    <property type="entry name" value="HTH_ARAC_FAMILY_2"/>
    <property type="match status" value="1"/>
</dbReference>
<dbReference type="OrthoDB" id="9801123at2"/>
<dbReference type="EMBL" id="CP002160">
    <property type="protein sequence ID" value="ADL52974.1"/>
    <property type="molecule type" value="Genomic_DNA"/>
</dbReference>
<dbReference type="SMART" id="SM00342">
    <property type="entry name" value="HTH_ARAC"/>
    <property type="match status" value="1"/>
</dbReference>
<dbReference type="Proteomes" id="UP000002730">
    <property type="component" value="Chromosome"/>
</dbReference>
<dbReference type="GO" id="GO:0003700">
    <property type="term" value="F:DNA-binding transcription factor activity"/>
    <property type="evidence" value="ECO:0007669"/>
    <property type="project" value="InterPro"/>
</dbReference>
<dbReference type="PANTHER" id="PTHR47504:SF5">
    <property type="entry name" value="RIGHT ORIGIN-BINDING PROTEIN"/>
    <property type="match status" value="1"/>
</dbReference>
<dbReference type="Gene3D" id="3.20.80.10">
    <property type="entry name" value="Regulatory factor, effector binding domain"/>
    <property type="match status" value="1"/>
</dbReference>
<dbReference type="PANTHER" id="PTHR47504">
    <property type="entry name" value="RIGHT ORIGIN-BINDING PROTEIN"/>
    <property type="match status" value="1"/>
</dbReference>
<dbReference type="STRING" id="573061.Clocel_3292"/>
<dbReference type="Gene3D" id="1.10.10.60">
    <property type="entry name" value="Homeodomain-like"/>
    <property type="match status" value="2"/>
</dbReference>
<evidence type="ECO:0000313" key="5">
    <source>
        <dbReference type="EMBL" id="ADL52974.1"/>
    </source>
</evidence>
<proteinExistence type="predicted"/>
<dbReference type="GO" id="GO:0043565">
    <property type="term" value="F:sequence-specific DNA binding"/>
    <property type="evidence" value="ECO:0007669"/>
    <property type="project" value="InterPro"/>
</dbReference>